<proteinExistence type="predicted"/>
<name>A0A2X3CDN1_CLOPF</name>
<dbReference type="EMBL" id="UAWO01000002">
    <property type="protein sequence ID" value="SQC06455.1"/>
    <property type="molecule type" value="Genomic_DNA"/>
</dbReference>
<reference evidence="1 2" key="1">
    <citation type="submission" date="2018-06" db="EMBL/GenBank/DDBJ databases">
        <authorList>
            <consortium name="Pathogen Informatics"/>
            <person name="Doyle S."/>
        </authorList>
    </citation>
    <scope>NUCLEOTIDE SEQUENCE [LARGE SCALE GENOMIC DNA]</scope>
    <source>
        <strain evidence="1 2">NCTC8081</strain>
    </source>
</reference>
<accession>A0A2X3CDN1</accession>
<sequence>MFYKYNNFVIWGMTARILENFLNVYKGHYNKNI</sequence>
<dbReference type="Proteomes" id="UP000250234">
    <property type="component" value="Unassembled WGS sequence"/>
</dbReference>
<dbReference type="AlphaFoldDB" id="A0A2X3CDN1"/>
<evidence type="ECO:0000313" key="1">
    <source>
        <dbReference type="EMBL" id="SQC06455.1"/>
    </source>
</evidence>
<gene>
    <name evidence="1" type="ORF">NCTC8081_00565</name>
</gene>
<protein>
    <submittedName>
        <fullName evidence="1">Pyrophosphatase, MutT/nudix family</fullName>
    </submittedName>
</protein>
<evidence type="ECO:0000313" key="2">
    <source>
        <dbReference type="Proteomes" id="UP000250234"/>
    </source>
</evidence>
<organism evidence="1 2">
    <name type="scientific">Clostridium perfringens</name>
    <dbReference type="NCBI Taxonomy" id="1502"/>
    <lineage>
        <taxon>Bacteria</taxon>
        <taxon>Bacillati</taxon>
        <taxon>Bacillota</taxon>
        <taxon>Clostridia</taxon>
        <taxon>Eubacteriales</taxon>
        <taxon>Clostridiaceae</taxon>
        <taxon>Clostridium</taxon>
    </lineage>
</organism>